<organism evidence="4 5">
    <name type="scientific">Exserohilum turcicum (strain 28A)</name>
    <name type="common">Northern leaf blight fungus</name>
    <name type="synonym">Setosphaeria turcica</name>
    <dbReference type="NCBI Taxonomy" id="671987"/>
    <lineage>
        <taxon>Eukaryota</taxon>
        <taxon>Fungi</taxon>
        <taxon>Dikarya</taxon>
        <taxon>Ascomycota</taxon>
        <taxon>Pezizomycotina</taxon>
        <taxon>Dothideomycetes</taxon>
        <taxon>Pleosporomycetidae</taxon>
        <taxon>Pleosporales</taxon>
        <taxon>Pleosporineae</taxon>
        <taxon>Pleosporaceae</taxon>
        <taxon>Exserohilum</taxon>
    </lineage>
</organism>
<evidence type="ECO:0000313" key="5">
    <source>
        <dbReference type="Proteomes" id="UP000016935"/>
    </source>
</evidence>
<evidence type="ECO:0000256" key="2">
    <source>
        <dbReference type="ARBA" id="ARBA00022801"/>
    </source>
</evidence>
<dbReference type="Pfam" id="PF00135">
    <property type="entry name" value="COesterase"/>
    <property type="match status" value="1"/>
</dbReference>
<dbReference type="Proteomes" id="UP000016935">
    <property type="component" value="Unassembled WGS sequence"/>
</dbReference>
<dbReference type="STRING" id="671987.R0KT08"/>
<dbReference type="InterPro" id="IPR002018">
    <property type="entry name" value="CarbesteraseB"/>
</dbReference>
<dbReference type="RefSeq" id="XP_008021026.1">
    <property type="nucleotide sequence ID" value="XM_008022835.1"/>
</dbReference>
<feature type="domain" description="Carboxylesterase type B" evidence="3">
    <location>
        <begin position="16"/>
        <end position="510"/>
    </location>
</feature>
<protein>
    <recommendedName>
        <fullName evidence="3">Carboxylesterase type B domain-containing protein</fullName>
    </recommendedName>
</protein>
<reference evidence="4 5" key="2">
    <citation type="journal article" date="2013" name="PLoS Genet.">
        <title>Comparative genome structure, secondary metabolite, and effector coding capacity across Cochliobolus pathogens.</title>
        <authorList>
            <person name="Condon B.J."/>
            <person name="Leng Y."/>
            <person name="Wu D."/>
            <person name="Bushley K.E."/>
            <person name="Ohm R.A."/>
            <person name="Otillar R."/>
            <person name="Martin J."/>
            <person name="Schackwitz W."/>
            <person name="Grimwood J."/>
            <person name="MohdZainudin N."/>
            <person name="Xue C."/>
            <person name="Wang R."/>
            <person name="Manning V.A."/>
            <person name="Dhillon B."/>
            <person name="Tu Z.J."/>
            <person name="Steffenson B.J."/>
            <person name="Salamov A."/>
            <person name="Sun H."/>
            <person name="Lowry S."/>
            <person name="LaButti K."/>
            <person name="Han J."/>
            <person name="Copeland A."/>
            <person name="Lindquist E."/>
            <person name="Barry K."/>
            <person name="Schmutz J."/>
            <person name="Baker S.E."/>
            <person name="Ciuffetti L.M."/>
            <person name="Grigoriev I.V."/>
            <person name="Zhong S."/>
            <person name="Turgeon B.G."/>
        </authorList>
    </citation>
    <scope>NUCLEOTIDE SEQUENCE [LARGE SCALE GENOMIC DNA]</scope>
    <source>
        <strain evidence="5">28A</strain>
    </source>
</reference>
<keyword evidence="2" id="KW-0378">Hydrolase</keyword>
<evidence type="ECO:0000259" key="3">
    <source>
        <dbReference type="Pfam" id="PF00135"/>
    </source>
</evidence>
<dbReference type="AlphaFoldDB" id="R0KT08"/>
<dbReference type="GeneID" id="19397255"/>
<dbReference type="Gene3D" id="3.40.50.1820">
    <property type="entry name" value="alpha/beta hydrolase"/>
    <property type="match status" value="1"/>
</dbReference>
<dbReference type="PANTHER" id="PTHR43142">
    <property type="entry name" value="CARBOXYLIC ESTER HYDROLASE"/>
    <property type="match status" value="1"/>
</dbReference>
<comment type="similarity">
    <text evidence="1">Belongs to the type-B carboxylesterase/lipase family.</text>
</comment>
<dbReference type="PANTHER" id="PTHR43142:SF1">
    <property type="entry name" value="CARBOXYLIC ESTER HYDROLASE"/>
    <property type="match status" value="1"/>
</dbReference>
<dbReference type="SUPFAM" id="SSF53474">
    <property type="entry name" value="alpha/beta-Hydrolases"/>
    <property type="match status" value="1"/>
</dbReference>
<dbReference type="InterPro" id="IPR029058">
    <property type="entry name" value="AB_hydrolase_fold"/>
</dbReference>
<dbReference type="eggNOG" id="KOG1516">
    <property type="taxonomic scope" value="Eukaryota"/>
</dbReference>
<evidence type="ECO:0000256" key="1">
    <source>
        <dbReference type="ARBA" id="ARBA00005964"/>
    </source>
</evidence>
<proteinExistence type="inferred from homology"/>
<dbReference type="OrthoDB" id="6846267at2759"/>
<evidence type="ECO:0000313" key="4">
    <source>
        <dbReference type="EMBL" id="EOA92089.1"/>
    </source>
</evidence>
<reference evidence="4 5" key="1">
    <citation type="journal article" date="2012" name="PLoS Pathog.">
        <title>Diverse lifestyles and strategies of plant pathogenesis encoded in the genomes of eighteen Dothideomycetes fungi.</title>
        <authorList>
            <person name="Ohm R.A."/>
            <person name="Feau N."/>
            <person name="Henrissat B."/>
            <person name="Schoch C.L."/>
            <person name="Horwitz B.A."/>
            <person name="Barry K.W."/>
            <person name="Condon B.J."/>
            <person name="Copeland A.C."/>
            <person name="Dhillon B."/>
            <person name="Glaser F."/>
            <person name="Hesse C.N."/>
            <person name="Kosti I."/>
            <person name="LaButti K."/>
            <person name="Lindquist E.A."/>
            <person name="Lucas S."/>
            <person name="Salamov A.A."/>
            <person name="Bradshaw R.E."/>
            <person name="Ciuffetti L."/>
            <person name="Hamelin R.C."/>
            <person name="Kema G.H.J."/>
            <person name="Lawrence C."/>
            <person name="Scott J.A."/>
            <person name="Spatafora J.W."/>
            <person name="Turgeon B.G."/>
            <person name="de Wit P.J.G.M."/>
            <person name="Zhong S."/>
            <person name="Goodwin S.B."/>
            <person name="Grigoriev I.V."/>
        </authorList>
    </citation>
    <scope>NUCLEOTIDE SEQUENCE [LARGE SCALE GENOMIC DNA]</scope>
    <source>
        <strain evidence="5">28A</strain>
    </source>
</reference>
<dbReference type="EMBL" id="KB908481">
    <property type="protein sequence ID" value="EOA92089.1"/>
    <property type="molecule type" value="Genomic_DNA"/>
</dbReference>
<dbReference type="HOGENOM" id="CLU_006586_14_1_1"/>
<dbReference type="GO" id="GO:0016787">
    <property type="term" value="F:hydrolase activity"/>
    <property type="evidence" value="ECO:0007669"/>
    <property type="project" value="UniProtKB-KW"/>
</dbReference>
<name>R0KT08_EXST2</name>
<gene>
    <name evidence="4" type="ORF">SETTUDRAFT_153080</name>
</gene>
<accession>R0KT08</accession>
<keyword evidence="5" id="KW-1185">Reference proteome</keyword>
<sequence length="543" mass="60400">MDSPKPTGTTTIHIQGLGDARGLVLSSGVRQFFGIPYGRLSKRWTRATMATSWEDSYHDGTVLGPSPPSPPEFTFDDEPSTLLPVPPFAHLGKATVDELNCLVVNITVPPLSMSRRGGPWPVMVFIHGGAFLSGSSNLPAYDMGRLVSHSVTIGKPVVGITISYRVRFGGFLASKVIRTELERDGFSGNGNFGLTDQQLALNWIQRYVHEFGGDCKNVTILDALLEPVSFRRAISMSGTAISFPCWSEAEHELWFRALLKAAKIPYDSPNALQKLRAVPERQLAALSSSVNGVTAGSCLPCDDGFFLDAKALYDPDRTTEIFPQDLESYMVGDARDEGMIFGYDISLDGNDRSYLLGVLLRHMSSDAASEILKLYQVGPELPTADIQHTMCLMAADAIFHMPTWLSAQRSPIKSTTYAYHFDQESTIPGEGLGLAHHAHDLMYIFGNWPETPGAGQLELSRRMQNAYIRFAYGKEPWECFESRGCWKTWGPDCTESLQKEEHETSSTRRYQRMKEIVRKRLWKEFAAAMDEVAYKRSKIKEGL</sequence>